<dbReference type="AlphaFoldDB" id="A0A699UHS2"/>
<gene>
    <name evidence="2" type="ORF">Tci_893602</name>
</gene>
<feature type="region of interest" description="Disordered" evidence="1">
    <location>
        <begin position="1"/>
        <end position="65"/>
    </location>
</feature>
<protein>
    <submittedName>
        <fullName evidence="2">Uncharacterized protein</fullName>
    </submittedName>
</protein>
<feature type="compositionally biased region" description="Polar residues" evidence="1">
    <location>
        <begin position="16"/>
        <end position="30"/>
    </location>
</feature>
<name>A0A699UHS2_TANCI</name>
<reference evidence="2" key="1">
    <citation type="journal article" date="2019" name="Sci. Rep.">
        <title>Draft genome of Tanacetum cinerariifolium, the natural source of mosquito coil.</title>
        <authorList>
            <person name="Yamashiro T."/>
            <person name="Shiraishi A."/>
            <person name="Satake H."/>
            <person name="Nakayama K."/>
        </authorList>
    </citation>
    <scope>NUCLEOTIDE SEQUENCE</scope>
</reference>
<feature type="non-terminal residue" evidence="2">
    <location>
        <position position="65"/>
    </location>
</feature>
<evidence type="ECO:0000256" key="1">
    <source>
        <dbReference type="SAM" id="MobiDB-lite"/>
    </source>
</evidence>
<dbReference type="EMBL" id="BKCJ011331162">
    <property type="protein sequence ID" value="GFD21633.1"/>
    <property type="molecule type" value="Genomic_DNA"/>
</dbReference>
<comment type="caution">
    <text evidence="2">The sequence shown here is derived from an EMBL/GenBank/DDBJ whole genome shotgun (WGS) entry which is preliminary data.</text>
</comment>
<sequence>MPPSHGIGHGQGAQPVASSSCIPVQQQTPMQYCPAQSMPPNHGVGRGQGVQPVALVPTDARRNLS</sequence>
<evidence type="ECO:0000313" key="2">
    <source>
        <dbReference type="EMBL" id="GFD21633.1"/>
    </source>
</evidence>
<organism evidence="2">
    <name type="scientific">Tanacetum cinerariifolium</name>
    <name type="common">Dalmatian daisy</name>
    <name type="synonym">Chrysanthemum cinerariifolium</name>
    <dbReference type="NCBI Taxonomy" id="118510"/>
    <lineage>
        <taxon>Eukaryota</taxon>
        <taxon>Viridiplantae</taxon>
        <taxon>Streptophyta</taxon>
        <taxon>Embryophyta</taxon>
        <taxon>Tracheophyta</taxon>
        <taxon>Spermatophyta</taxon>
        <taxon>Magnoliopsida</taxon>
        <taxon>eudicotyledons</taxon>
        <taxon>Gunneridae</taxon>
        <taxon>Pentapetalae</taxon>
        <taxon>asterids</taxon>
        <taxon>campanulids</taxon>
        <taxon>Asterales</taxon>
        <taxon>Asteraceae</taxon>
        <taxon>Asteroideae</taxon>
        <taxon>Anthemideae</taxon>
        <taxon>Anthemidinae</taxon>
        <taxon>Tanacetum</taxon>
    </lineage>
</organism>
<proteinExistence type="predicted"/>
<accession>A0A699UHS2</accession>